<protein>
    <submittedName>
        <fullName evidence="2">Serine arginine repetitive matrix protein 1-like isoform x1 protein</fullName>
    </submittedName>
</protein>
<comment type="caution">
    <text evidence="2">The sequence shown here is derived from an EMBL/GenBank/DDBJ whole genome shotgun (WGS) entry which is preliminary data.</text>
</comment>
<accession>A0A0J7NMW7</accession>
<name>A0A0J7NMW7_LASNI</name>
<dbReference type="AlphaFoldDB" id="A0A0J7NMW7"/>
<sequence>MNNTNGKEDDNQMDVKQSEKMKTIGKIYVKQPHEILKDSSLKNTNDDVQRAIEGLKEIPDEELQEFLDDEDFMEGLDVVDAWEGDEERNRENEQDKTNAVERKERRSSR</sequence>
<organism evidence="2 3">
    <name type="scientific">Lasius niger</name>
    <name type="common">Black garden ant</name>
    <dbReference type="NCBI Taxonomy" id="67767"/>
    <lineage>
        <taxon>Eukaryota</taxon>
        <taxon>Metazoa</taxon>
        <taxon>Ecdysozoa</taxon>
        <taxon>Arthropoda</taxon>
        <taxon>Hexapoda</taxon>
        <taxon>Insecta</taxon>
        <taxon>Pterygota</taxon>
        <taxon>Neoptera</taxon>
        <taxon>Endopterygota</taxon>
        <taxon>Hymenoptera</taxon>
        <taxon>Apocrita</taxon>
        <taxon>Aculeata</taxon>
        <taxon>Formicoidea</taxon>
        <taxon>Formicidae</taxon>
        <taxon>Formicinae</taxon>
        <taxon>Lasius</taxon>
        <taxon>Lasius</taxon>
    </lineage>
</organism>
<evidence type="ECO:0000313" key="2">
    <source>
        <dbReference type="EMBL" id="KMQ93855.1"/>
    </source>
</evidence>
<evidence type="ECO:0000313" key="3">
    <source>
        <dbReference type="Proteomes" id="UP000036403"/>
    </source>
</evidence>
<proteinExistence type="predicted"/>
<dbReference type="EMBL" id="LBMM01003173">
    <property type="protein sequence ID" value="KMQ93855.1"/>
    <property type="molecule type" value="Genomic_DNA"/>
</dbReference>
<dbReference type="OrthoDB" id="7635067at2759"/>
<dbReference type="Proteomes" id="UP000036403">
    <property type="component" value="Unassembled WGS sequence"/>
</dbReference>
<feature type="compositionally biased region" description="Basic and acidic residues" evidence="1">
    <location>
        <begin position="87"/>
        <end position="104"/>
    </location>
</feature>
<reference evidence="2 3" key="1">
    <citation type="submission" date="2015-04" db="EMBL/GenBank/DDBJ databases">
        <title>Lasius niger genome sequencing.</title>
        <authorList>
            <person name="Konorov E.A."/>
            <person name="Nikitin M.A."/>
            <person name="Kirill M.V."/>
            <person name="Chang P."/>
        </authorList>
    </citation>
    <scope>NUCLEOTIDE SEQUENCE [LARGE SCALE GENOMIC DNA]</scope>
    <source>
        <tissue evidence="2">Whole</tissue>
    </source>
</reference>
<keyword evidence="3" id="KW-1185">Reference proteome</keyword>
<feature type="region of interest" description="Disordered" evidence="1">
    <location>
        <begin position="81"/>
        <end position="109"/>
    </location>
</feature>
<dbReference type="STRING" id="67767.A0A0J7NMW7"/>
<gene>
    <name evidence="2" type="ORF">RF55_6016</name>
</gene>
<evidence type="ECO:0000256" key="1">
    <source>
        <dbReference type="SAM" id="MobiDB-lite"/>
    </source>
</evidence>
<dbReference type="PaxDb" id="67767-A0A0J7NMW7"/>